<comment type="caution">
    <text evidence="1">The sequence shown here is derived from an EMBL/GenBank/DDBJ whole genome shotgun (WGS) entry which is preliminary data.</text>
</comment>
<sequence length="86" mass="9231">MVGGAACVSGGFRGWQCGLRRRRSKACDVGGIAAASNLFAPVEGVQNTTRQDWKINDLAFVALTSEFADLKIICVRNCADEAQFGY</sequence>
<accession>A0ABN3GCQ7</accession>
<evidence type="ECO:0000313" key="2">
    <source>
        <dbReference type="Proteomes" id="UP001501218"/>
    </source>
</evidence>
<dbReference type="Proteomes" id="UP001501218">
    <property type="component" value="Unassembled WGS sequence"/>
</dbReference>
<dbReference type="EMBL" id="BAAARA010000008">
    <property type="protein sequence ID" value="GAA2348457.1"/>
    <property type="molecule type" value="Genomic_DNA"/>
</dbReference>
<name>A0ABN3GCQ7_9PSEU</name>
<proteinExistence type="predicted"/>
<organism evidence="1 2">
    <name type="scientific">Saccharopolyspora halophila</name>
    <dbReference type="NCBI Taxonomy" id="405551"/>
    <lineage>
        <taxon>Bacteria</taxon>
        <taxon>Bacillati</taxon>
        <taxon>Actinomycetota</taxon>
        <taxon>Actinomycetes</taxon>
        <taxon>Pseudonocardiales</taxon>
        <taxon>Pseudonocardiaceae</taxon>
        <taxon>Saccharopolyspora</taxon>
    </lineage>
</organism>
<gene>
    <name evidence="1" type="ORF">GCM10009854_27200</name>
</gene>
<keyword evidence="2" id="KW-1185">Reference proteome</keyword>
<evidence type="ECO:0000313" key="1">
    <source>
        <dbReference type="EMBL" id="GAA2348457.1"/>
    </source>
</evidence>
<reference evidence="1 2" key="1">
    <citation type="journal article" date="2019" name="Int. J. Syst. Evol. Microbiol.">
        <title>The Global Catalogue of Microorganisms (GCM) 10K type strain sequencing project: providing services to taxonomists for standard genome sequencing and annotation.</title>
        <authorList>
            <consortium name="The Broad Institute Genomics Platform"/>
            <consortium name="The Broad Institute Genome Sequencing Center for Infectious Disease"/>
            <person name="Wu L."/>
            <person name="Ma J."/>
        </authorList>
    </citation>
    <scope>NUCLEOTIDE SEQUENCE [LARGE SCALE GENOMIC DNA]</scope>
    <source>
        <strain evidence="1 2">JCM 16221</strain>
    </source>
</reference>
<protein>
    <submittedName>
        <fullName evidence="1">Uncharacterized protein</fullName>
    </submittedName>
</protein>